<comment type="caution">
    <text evidence="3">The sequence shown here is derived from an EMBL/GenBank/DDBJ whole genome shotgun (WGS) entry which is preliminary data.</text>
</comment>
<keyword evidence="2" id="KW-1133">Transmembrane helix</keyword>
<dbReference type="EMBL" id="BAABFB010000022">
    <property type="protein sequence ID" value="GAA4474205.1"/>
    <property type="molecule type" value="Genomic_DNA"/>
</dbReference>
<feature type="region of interest" description="Disordered" evidence="1">
    <location>
        <begin position="1"/>
        <end position="62"/>
    </location>
</feature>
<evidence type="ECO:0000313" key="4">
    <source>
        <dbReference type="Proteomes" id="UP001501183"/>
    </source>
</evidence>
<keyword evidence="2" id="KW-0472">Membrane</keyword>
<sequence>MTTVPPDPQDPNNQQPGPGYPPPQGWQGPPPQPQSSYGQNQPQQPFYPPPQQPPPTYPSQYIAGPPARPSYYPKLVVALIASICICIGSLGPWVTIFAISKAGVDGDGVLTLILGAISAVGIFSLISRNGRPKYGDRWAGPVVGALCLFISIPNAFDVADQATEFMGRTVGPSIGWGLWLVMVSAAVVCLSTFHVAQEIGKEKKQQTQHS</sequence>
<evidence type="ECO:0000256" key="2">
    <source>
        <dbReference type="SAM" id="Phobius"/>
    </source>
</evidence>
<name>A0ABP8NUZ1_9NOCA</name>
<feature type="compositionally biased region" description="Pro residues" evidence="1">
    <location>
        <begin position="18"/>
        <end position="33"/>
    </location>
</feature>
<organism evidence="3 4">
    <name type="scientific">Rhodococcus olei</name>
    <dbReference type="NCBI Taxonomy" id="2161675"/>
    <lineage>
        <taxon>Bacteria</taxon>
        <taxon>Bacillati</taxon>
        <taxon>Actinomycetota</taxon>
        <taxon>Actinomycetes</taxon>
        <taxon>Mycobacteriales</taxon>
        <taxon>Nocardiaceae</taxon>
        <taxon>Rhodococcus</taxon>
    </lineage>
</organism>
<reference evidence="4" key="1">
    <citation type="journal article" date="2019" name="Int. J. Syst. Evol. Microbiol.">
        <title>The Global Catalogue of Microorganisms (GCM) 10K type strain sequencing project: providing services to taxonomists for standard genome sequencing and annotation.</title>
        <authorList>
            <consortium name="The Broad Institute Genomics Platform"/>
            <consortium name="The Broad Institute Genome Sequencing Center for Infectious Disease"/>
            <person name="Wu L."/>
            <person name="Ma J."/>
        </authorList>
    </citation>
    <scope>NUCLEOTIDE SEQUENCE [LARGE SCALE GENOMIC DNA]</scope>
    <source>
        <strain evidence="4">JCM 32206</strain>
    </source>
</reference>
<evidence type="ECO:0000256" key="1">
    <source>
        <dbReference type="SAM" id="MobiDB-lite"/>
    </source>
</evidence>
<feature type="transmembrane region" description="Helical" evidence="2">
    <location>
        <begin position="108"/>
        <end position="126"/>
    </location>
</feature>
<evidence type="ECO:0000313" key="3">
    <source>
        <dbReference type="EMBL" id="GAA4474205.1"/>
    </source>
</evidence>
<feature type="compositionally biased region" description="Low complexity" evidence="1">
    <location>
        <begin position="34"/>
        <end position="44"/>
    </location>
</feature>
<dbReference type="RefSeq" id="WP_345342602.1">
    <property type="nucleotide sequence ID" value="NZ_BAABFB010000022.1"/>
</dbReference>
<dbReference type="SUPFAM" id="SSF81995">
    <property type="entry name" value="beta-sandwich domain of Sec23/24"/>
    <property type="match status" value="1"/>
</dbReference>
<keyword evidence="4" id="KW-1185">Reference proteome</keyword>
<proteinExistence type="predicted"/>
<accession>A0ABP8NUZ1</accession>
<dbReference type="Proteomes" id="UP001501183">
    <property type="component" value="Unassembled WGS sequence"/>
</dbReference>
<feature type="compositionally biased region" description="Pro residues" evidence="1">
    <location>
        <begin position="45"/>
        <end position="57"/>
    </location>
</feature>
<gene>
    <name evidence="3" type="ORF">GCM10023094_09420</name>
</gene>
<feature type="transmembrane region" description="Helical" evidence="2">
    <location>
        <begin position="138"/>
        <end position="156"/>
    </location>
</feature>
<keyword evidence="2" id="KW-0812">Transmembrane</keyword>
<protein>
    <submittedName>
        <fullName evidence="3">Uncharacterized protein</fullName>
    </submittedName>
</protein>
<feature type="transmembrane region" description="Helical" evidence="2">
    <location>
        <begin position="176"/>
        <end position="196"/>
    </location>
</feature>
<feature type="transmembrane region" description="Helical" evidence="2">
    <location>
        <begin position="75"/>
        <end position="96"/>
    </location>
</feature>